<dbReference type="HOGENOM" id="CLU_101141_2_2_2"/>
<dbReference type="RefSeq" id="WP_048094759.1">
    <property type="nucleotide sequence ID" value="NZ_CP011267.1"/>
</dbReference>
<dbReference type="InParanoid" id="A0A0F7IGF6"/>
<dbReference type="GeneID" id="24803324"/>
<dbReference type="InterPro" id="IPR029069">
    <property type="entry name" value="HotDog_dom_sf"/>
</dbReference>
<dbReference type="Pfam" id="PF13279">
    <property type="entry name" value="4HBT_2"/>
    <property type="match status" value="1"/>
</dbReference>
<reference evidence="1 2" key="1">
    <citation type="submission" date="2015-04" db="EMBL/GenBank/DDBJ databases">
        <title>The complete genome sequence of the hyperthermophilic, obligate iron-reducing archaeon Geoglobus ahangari strain 234T.</title>
        <authorList>
            <person name="Manzella M.P."/>
            <person name="Holmes D.E."/>
            <person name="Rocheleau J.M."/>
            <person name="Chung A."/>
            <person name="Reguera G."/>
            <person name="Kashefi K."/>
        </authorList>
    </citation>
    <scope>NUCLEOTIDE SEQUENCE [LARGE SCALE GENOMIC DNA]</scope>
    <source>
        <strain evidence="1 2">234</strain>
    </source>
</reference>
<dbReference type="EMBL" id="CP011267">
    <property type="protein sequence ID" value="AKG91923.1"/>
    <property type="molecule type" value="Genomic_DNA"/>
</dbReference>
<protein>
    <submittedName>
        <fullName evidence="1">Putative thioesterase</fullName>
        <ecNumber evidence="1">3.1.2.-</ecNumber>
    </submittedName>
</protein>
<dbReference type="PANTHER" id="PTHR31793">
    <property type="entry name" value="4-HYDROXYBENZOYL-COA THIOESTERASE FAMILY MEMBER"/>
    <property type="match status" value="1"/>
</dbReference>
<organism evidence="1 2">
    <name type="scientific">Geoglobus ahangari</name>
    <dbReference type="NCBI Taxonomy" id="113653"/>
    <lineage>
        <taxon>Archaea</taxon>
        <taxon>Methanobacteriati</taxon>
        <taxon>Methanobacteriota</taxon>
        <taxon>Archaeoglobi</taxon>
        <taxon>Archaeoglobales</taxon>
        <taxon>Archaeoglobaceae</taxon>
        <taxon>Geoglobus</taxon>
    </lineage>
</organism>
<gene>
    <name evidence="1" type="ORF">GAH_00742</name>
</gene>
<keyword evidence="1" id="KW-0378">Hydrolase</keyword>
<dbReference type="PANTHER" id="PTHR31793:SF24">
    <property type="entry name" value="LONG-CHAIN ACYL-COA THIOESTERASE FADM"/>
    <property type="match status" value="1"/>
</dbReference>
<dbReference type="CDD" id="cd00586">
    <property type="entry name" value="4HBT"/>
    <property type="match status" value="1"/>
</dbReference>
<accession>A0A0F7IGF6</accession>
<dbReference type="STRING" id="113653.GAH_00742"/>
<dbReference type="EC" id="3.1.2.-" evidence="1"/>
<dbReference type="SUPFAM" id="SSF54637">
    <property type="entry name" value="Thioesterase/thiol ester dehydrase-isomerase"/>
    <property type="match status" value="1"/>
</dbReference>
<name>A0A0F7IGF6_9EURY</name>
<evidence type="ECO:0000313" key="2">
    <source>
        <dbReference type="Proteomes" id="UP000034723"/>
    </source>
</evidence>
<dbReference type="AlphaFoldDB" id="A0A0F7IGF6"/>
<keyword evidence="2" id="KW-1185">Reference proteome</keyword>
<dbReference type="Gene3D" id="3.10.129.10">
    <property type="entry name" value="Hotdog Thioesterase"/>
    <property type="match status" value="1"/>
</dbReference>
<dbReference type="OrthoDB" id="56956at2157"/>
<dbReference type="InterPro" id="IPR050563">
    <property type="entry name" value="4-hydroxybenzoyl-CoA_TE"/>
</dbReference>
<proteinExistence type="predicted"/>
<evidence type="ECO:0000313" key="1">
    <source>
        <dbReference type="EMBL" id="AKG91923.1"/>
    </source>
</evidence>
<dbReference type="Proteomes" id="UP000034723">
    <property type="component" value="Chromosome"/>
</dbReference>
<dbReference type="GO" id="GO:0047617">
    <property type="term" value="F:fatty acyl-CoA hydrolase activity"/>
    <property type="evidence" value="ECO:0007669"/>
    <property type="project" value="TreeGrafter"/>
</dbReference>
<dbReference type="KEGG" id="gah:GAH_00742"/>
<sequence length="130" mass="15346">MRLEIEIWFGDVDAFGHVNNVKYARFLETARAKFFLEKFGKLEPTFVIRRLEMDFLVPMFLGETAVVEMWVGNIGNTSWEFLYRITDKASGREVVRARSVQVWVDLRTNTKMPIPEDVRKVLEAERRDEE</sequence>